<feature type="region of interest" description="Disordered" evidence="1">
    <location>
        <begin position="1"/>
        <end position="44"/>
    </location>
</feature>
<dbReference type="Proteomes" id="UP001385951">
    <property type="component" value="Unassembled WGS sequence"/>
</dbReference>
<dbReference type="EMBL" id="JASBNA010000096">
    <property type="protein sequence ID" value="KAK7677052.1"/>
    <property type="molecule type" value="Genomic_DNA"/>
</dbReference>
<comment type="caution">
    <text evidence="2">The sequence shown here is derived from an EMBL/GenBank/DDBJ whole genome shotgun (WGS) entry which is preliminary data.</text>
</comment>
<dbReference type="AlphaFoldDB" id="A0AAW0FIM2"/>
<evidence type="ECO:0000313" key="2">
    <source>
        <dbReference type="EMBL" id="KAK7677052.1"/>
    </source>
</evidence>
<feature type="compositionally biased region" description="Polar residues" evidence="1">
    <location>
        <begin position="30"/>
        <end position="42"/>
    </location>
</feature>
<evidence type="ECO:0000256" key="1">
    <source>
        <dbReference type="SAM" id="MobiDB-lite"/>
    </source>
</evidence>
<gene>
    <name evidence="2" type="ORF">QCA50_019950</name>
</gene>
<reference evidence="2 3" key="1">
    <citation type="submission" date="2022-09" db="EMBL/GenBank/DDBJ databases">
        <authorList>
            <person name="Palmer J.M."/>
        </authorList>
    </citation>
    <scope>NUCLEOTIDE SEQUENCE [LARGE SCALE GENOMIC DNA]</scope>
    <source>
        <strain evidence="2 3">DSM 7382</strain>
    </source>
</reference>
<feature type="compositionally biased region" description="Low complexity" evidence="1">
    <location>
        <begin position="8"/>
        <end position="24"/>
    </location>
</feature>
<organism evidence="2 3">
    <name type="scientific">Cerrena zonata</name>
    <dbReference type="NCBI Taxonomy" id="2478898"/>
    <lineage>
        <taxon>Eukaryota</taxon>
        <taxon>Fungi</taxon>
        <taxon>Dikarya</taxon>
        <taxon>Basidiomycota</taxon>
        <taxon>Agaricomycotina</taxon>
        <taxon>Agaricomycetes</taxon>
        <taxon>Polyporales</taxon>
        <taxon>Cerrenaceae</taxon>
        <taxon>Cerrena</taxon>
    </lineage>
</organism>
<sequence length="277" mass="30020">MPPKDQRATSQTPRSSQRSRTSLQKPRASSMGTTTPPTSLSAANPLLQSAVRELFEAHDYLGPVYLIRHGQVISKVTRDVVMDTNPDPPAAVPNPAMNIACDPAQDSNPTKRSAPEDSEVRPRKSGRLDSPATQPSPNNEEHLFDSMSQYLTFLYPKSGLQDENNRSTTPPYPPTPTTPQQQSVHNSPPTSGSAAQPVLSLEDLAGSPVQGQFAPGNPHTSLASAGDRPHTANPFAEVIDEIQELRIEAMDIFNNMAAQLDEDTEFNTFLDSMLGPI</sequence>
<proteinExistence type="predicted"/>
<evidence type="ECO:0000313" key="3">
    <source>
        <dbReference type="Proteomes" id="UP001385951"/>
    </source>
</evidence>
<accession>A0AAW0FIM2</accession>
<feature type="compositionally biased region" description="Basic and acidic residues" evidence="1">
    <location>
        <begin position="113"/>
        <end position="122"/>
    </location>
</feature>
<feature type="region of interest" description="Disordered" evidence="1">
    <location>
        <begin position="207"/>
        <end position="231"/>
    </location>
</feature>
<keyword evidence="3" id="KW-1185">Reference proteome</keyword>
<feature type="region of interest" description="Disordered" evidence="1">
    <location>
        <begin position="159"/>
        <end position="195"/>
    </location>
</feature>
<protein>
    <submittedName>
        <fullName evidence="2">Uncharacterized protein</fullName>
    </submittedName>
</protein>
<name>A0AAW0FIM2_9APHY</name>
<feature type="compositionally biased region" description="Polar residues" evidence="1">
    <location>
        <begin position="183"/>
        <end position="194"/>
    </location>
</feature>
<feature type="region of interest" description="Disordered" evidence="1">
    <location>
        <begin position="84"/>
        <end position="142"/>
    </location>
</feature>